<dbReference type="InterPro" id="IPR052616">
    <property type="entry name" value="SYO1-like"/>
</dbReference>
<dbReference type="Gene3D" id="1.25.10.10">
    <property type="entry name" value="Leucine-rich Repeat Variant"/>
    <property type="match status" value="2"/>
</dbReference>
<reference evidence="3" key="1">
    <citation type="submission" date="2020-11" db="EMBL/GenBank/DDBJ databases">
        <authorList>
            <person name="Tran Van P."/>
        </authorList>
    </citation>
    <scope>NUCLEOTIDE SEQUENCE</scope>
</reference>
<proteinExistence type="predicted"/>
<evidence type="ECO:0000313" key="3">
    <source>
        <dbReference type="EMBL" id="CAD7403096.1"/>
    </source>
</evidence>
<name>A0A7R9CWZ7_TIMCR</name>
<feature type="region of interest" description="Disordered" evidence="1">
    <location>
        <begin position="273"/>
        <end position="297"/>
    </location>
</feature>
<dbReference type="AlphaFoldDB" id="A0A7R9CWZ7"/>
<dbReference type="GO" id="GO:0051082">
    <property type="term" value="F:unfolded protein binding"/>
    <property type="evidence" value="ECO:0007669"/>
    <property type="project" value="TreeGrafter"/>
</dbReference>
<dbReference type="GO" id="GO:0006606">
    <property type="term" value="P:protein import into nucleus"/>
    <property type="evidence" value="ECO:0007669"/>
    <property type="project" value="TreeGrafter"/>
</dbReference>
<organism evidence="3">
    <name type="scientific">Timema cristinae</name>
    <name type="common">Walking stick</name>
    <dbReference type="NCBI Taxonomy" id="61476"/>
    <lineage>
        <taxon>Eukaryota</taxon>
        <taxon>Metazoa</taxon>
        <taxon>Ecdysozoa</taxon>
        <taxon>Arthropoda</taxon>
        <taxon>Hexapoda</taxon>
        <taxon>Insecta</taxon>
        <taxon>Pterygota</taxon>
        <taxon>Neoptera</taxon>
        <taxon>Polyneoptera</taxon>
        <taxon>Phasmatodea</taxon>
        <taxon>Timematodea</taxon>
        <taxon>Timematoidea</taxon>
        <taxon>Timematidae</taxon>
        <taxon>Timema</taxon>
    </lineage>
</organism>
<dbReference type="GO" id="GO:0042273">
    <property type="term" value="P:ribosomal large subunit biogenesis"/>
    <property type="evidence" value="ECO:0007669"/>
    <property type="project" value="TreeGrafter"/>
</dbReference>
<gene>
    <name evidence="3" type="ORF">TCEB3V08_LOCUS6816</name>
</gene>
<dbReference type="EMBL" id="OC318745">
    <property type="protein sequence ID" value="CAD7403096.1"/>
    <property type="molecule type" value="Genomic_DNA"/>
</dbReference>
<feature type="domain" description="SYO1-like TPR repeats" evidence="2">
    <location>
        <begin position="353"/>
        <end position="464"/>
    </location>
</feature>
<dbReference type="InterPro" id="IPR057990">
    <property type="entry name" value="TPR_SYO1"/>
</dbReference>
<feature type="compositionally biased region" description="Acidic residues" evidence="1">
    <location>
        <begin position="273"/>
        <end position="295"/>
    </location>
</feature>
<dbReference type="InterPro" id="IPR011989">
    <property type="entry name" value="ARM-like"/>
</dbReference>
<dbReference type="Pfam" id="PF25567">
    <property type="entry name" value="TPR_SYO1"/>
    <property type="match status" value="1"/>
</dbReference>
<evidence type="ECO:0000256" key="1">
    <source>
        <dbReference type="SAM" id="MobiDB-lite"/>
    </source>
</evidence>
<dbReference type="PANTHER" id="PTHR13347">
    <property type="entry name" value="HEAT REPEAT-CONTAINING PROTEIN 3"/>
    <property type="match status" value="1"/>
</dbReference>
<evidence type="ECO:0000259" key="2">
    <source>
        <dbReference type="Pfam" id="PF25567"/>
    </source>
</evidence>
<dbReference type="PANTHER" id="PTHR13347:SF1">
    <property type="entry name" value="HEAT REPEAT-CONTAINING PROTEIN 3"/>
    <property type="match status" value="1"/>
</dbReference>
<protein>
    <recommendedName>
        <fullName evidence="2">SYO1-like TPR repeats domain-containing protein</fullName>
    </recommendedName>
</protein>
<accession>A0A7R9CWZ7</accession>
<sequence>MKIEIKTQHNVLLGLSTRRYPLPVLFLEISTACLVSSESSAIAVKYFNERNLLAVLVKCLDVAVFGVDTAVSVAQCLHTVTEDNPAAISQLLASDIDLEKMMRMEGDEPAVLLLRTLAAGWQVSWRGVMALLTTDSQSVFFGADCSVSELGTGPWDGLALNVKYGRAADLPSSALLQLMSVLAQTLNVDHRAVLNRLTSELPLEESSKEASQVEQALVCAEHLLDAQRTALEILANLCSGEGSITLAVDQTAKDWEIETMITHVAVCVDTDDDAMDQDSSENSDDFLSDPEDPEESAPLPAAHFALAVVTEVREGIINHQLVSKVWDRTVYPAENVCQILDSHTRGALVCKNVGSLGLILVNSANTTTTHAMIKSIGRFLLEVCSRESELWLVAESLDTLMDVFGEDETDQAAADISLVDKLRALVPSLKYKVRQQRKSLGDHYLVVTTANANLTRFIKYKGQRMASRSATNGHST</sequence>